<dbReference type="EMBL" id="OR540300">
    <property type="protein sequence ID" value="WOL23285.1"/>
    <property type="molecule type" value="Genomic_DNA"/>
</dbReference>
<protein>
    <submittedName>
        <fullName evidence="1">DNA helicase/primase complex associated protein</fullName>
    </submittedName>
</protein>
<keyword evidence="1" id="KW-0378">Hydrolase</keyword>
<proteinExistence type="inferred from homology"/>
<keyword evidence="1" id="KW-0347">Helicase</keyword>
<name>A0AAU0K6G8_9ALPH</name>
<dbReference type="InterPro" id="IPR004996">
    <property type="entry name" value="HSV_HEPA"/>
</dbReference>
<dbReference type="GO" id="GO:0019079">
    <property type="term" value="P:viral genome replication"/>
    <property type="evidence" value="ECO:0007669"/>
    <property type="project" value="InterPro"/>
</dbReference>
<reference evidence="1" key="1">
    <citation type="submission" date="2024-06" db="EMBL/GenBank/DDBJ databases">
        <title>Multidecadal high mortality disease events in Australian domestic geese associated with an alphaherpesvirus, designated Anatid alphaherpesvirus 2.</title>
        <authorList>
            <person name="Kelly-Bosma M."/>
            <person name="Neave M.J."/>
        </authorList>
    </citation>
    <scope>NUCLEOTIDE SEQUENCE</scope>
    <source>
        <strain evidence="1">ACDP 22-00165</strain>
    </source>
</reference>
<keyword evidence="1" id="KW-0547">Nucleotide-binding</keyword>
<keyword evidence="1" id="KW-0067">ATP-binding</keyword>
<organism evidence="1">
    <name type="scientific">Anatid alphaherpesvirus 2</name>
    <dbReference type="NCBI Taxonomy" id="3080522"/>
    <lineage>
        <taxon>Viruses</taxon>
        <taxon>Duplodnaviria</taxon>
        <taxon>Heunggongvirae</taxon>
        <taxon>Peploviricota</taxon>
        <taxon>Herviviricetes</taxon>
        <taxon>Herpesvirales</taxon>
        <taxon>Orthoherpesviridae</taxon>
        <taxon>Alphaherpesvirinae</taxon>
    </lineage>
</organism>
<dbReference type="HAMAP" id="MF_04010">
    <property type="entry name" value="HSV_HEPA"/>
    <property type="match status" value="1"/>
</dbReference>
<dbReference type="GO" id="GO:0004386">
    <property type="term" value="F:helicase activity"/>
    <property type="evidence" value="ECO:0007669"/>
    <property type="project" value="UniProtKB-KW"/>
</dbReference>
<sequence>MPALGSEGECKKMSTAVSWLDGCVCAASIYRLWNAGRDEGLQALCALLFRSEGTVAPTGDVRYTVQYAHVRVPFEDAYASMWRGNAEPAPTAASIASAATDSSKPGHWPLVALDGASTWKAVWAAAMASLRTSLGYGSFYAPVRMYVDCASGLISSCEPLTGSAERLDPRPGILRVEGSFSVSHADVIASSMADGGDSKTTLAYHRLSALRRCGTSARGSARIEILTKGARFCREYSSDASAAPVKRSAGGTDEVFAVDERTLTLRGHVGRVRVRSLVPTSFDCLVTNSTSDYSAAALMSVYSRWYDKLYGSCYRDGVAAPFFAYLGPETTPRGEDRDYSCMMGFPGWAVVKAESATQRAVRDAVSVYAATDGLWPTLGPYAFHALAPWGPGAHPNPPDVEAAIMESACGRAAPQETSRDAFAEAREKLKELSAQWPSGRVTCIFNGPTSINGACVAKFDFSAFGPSLLAAAYPQHERLREAVAARLERQRPWIKRPLVEYMGILKRVCPAAYDAVVLLSNYVSMAVDEAASGLGFAPCTYVRDGFWGTFADTVAEGDGEAEADERRRRSVAPERVEELRLACETAANDAVARAGLSFPDGVRLALRLEGVYTDAVSWNPNCYWLWNRDDDAEDFVGFPGKPEFAALAKEALGKVLRSLATADPLGGADEATRIKNEASSACDSLVGVAFERRSDADLWSYSSDGCKDGALPVSAVCWTSADCDFRTKRRLVDVITPEGNVVSLRRALYPDPPIIPAIACLDAAEPIFAAFARLMSGALDSKFGEDEEEEDTGARGATFQYPLDKFRFLFIQNK</sequence>
<accession>A0AAU0K6G8</accession>
<evidence type="ECO:0000313" key="1">
    <source>
        <dbReference type="EMBL" id="WOL23285.1"/>
    </source>
</evidence>
<dbReference type="Pfam" id="PF03324">
    <property type="entry name" value="Herpes_HEPA"/>
    <property type="match status" value="1"/>
</dbReference>